<organism evidence="2 3">
    <name type="scientific">Pleurodeles waltl</name>
    <name type="common">Iberian ribbed newt</name>
    <dbReference type="NCBI Taxonomy" id="8319"/>
    <lineage>
        <taxon>Eukaryota</taxon>
        <taxon>Metazoa</taxon>
        <taxon>Chordata</taxon>
        <taxon>Craniata</taxon>
        <taxon>Vertebrata</taxon>
        <taxon>Euteleostomi</taxon>
        <taxon>Amphibia</taxon>
        <taxon>Batrachia</taxon>
        <taxon>Caudata</taxon>
        <taxon>Salamandroidea</taxon>
        <taxon>Salamandridae</taxon>
        <taxon>Pleurodelinae</taxon>
        <taxon>Pleurodeles</taxon>
    </lineage>
</organism>
<accession>A0AAV7MRR5</accession>
<evidence type="ECO:0000313" key="2">
    <source>
        <dbReference type="EMBL" id="KAJ1105445.1"/>
    </source>
</evidence>
<protein>
    <submittedName>
        <fullName evidence="2">Uncharacterized protein</fullName>
    </submittedName>
</protein>
<comment type="caution">
    <text evidence="2">The sequence shown here is derived from an EMBL/GenBank/DDBJ whole genome shotgun (WGS) entry which is preliminary data.</text>
</comment>
<sequence>MRFTTPLGIAGHPHKDSWQAPSQTVSRVLRRVIQNAITLVTGLGELVKILPSTLKINMAPKIARNFGDKAEGAKTTHVGKDKGDTVGAAWRPNVSTAKSGGRNITGPGKDVKNGNGITLPLDVRGKDKIQPTITSFQQ</sequence>
<dbReference type="Proteomes" id="UP001066276">
    <property type="component" value="Chromosome 9"/>
</dbReference>
<name>A0AAV7MRR5_PLEWA</name>
<keyword evidence="3" id="KW-1185">Reference proteome</keyword>
<feature type="compositionally biased region" description="Basic and acidic residues" evidence="1">
    <location>
        <begin position="73"/>
        <end position="84"/>
    </location>
</feature>
<reference evidence="2" key="1">
    <citation type="journal article" date="2022" name="bioRxiv">
        <title>Sequencing and chromosome-scale assembly of the giantPleurodeles waltlgenome.</title>
        <authorList>
            <person name="Brown T."/>
            <person name="Elewa A."/>
            <person name="Iarovenko S."/>
            <person name="Subramanian E."/>
            <person name="Araus A.J."/>
            <person name="Petzold A."/>
            <person name="Susuki M."/>
            <person name="Suzuki K.-i.T."/>
            <person name="Hayashi T."/>
            <person name="Toyoda A."/>
            <person name="Oliveira C."/>
            <person name="Osipova E."/>
            <person name="Leigh N.D."/>
            <person name="Simon A."/>
            <person name="Yun M.H."/>
        </authorList>
    </citation>
    <scope>NUCLEOTIDE SEQUENCE</scope>
    <source>
        <strain evidence="2">20211129_DDA</strain>
        <tissue evidence="2">Liver</tissue>
    </source>
</reference>
<dbReference type="EMBL" id="JANPWB010000013">
    <property type="protein sequence ID" value="KAJ1105445.1"/>
    <property type="molecule type" value="Genomic_DNA"/>
</dbReference>
<feature type="region of interest" description="Disordered" evidence="1">
    <location>
        <begin position="73"/>
        <end position="123"/>
    </location>
</feature>
<feature type="region of interest" description="Disordered" evidence="1">
    <location>
        <begin position="1"/>
        <end position="21"/>
    </location>
</feature>
<proteinExistence type="predicted"/>
<evidence type="ECO:0000313" key="3">
    <source>
        <dbReference type="Proteomes" id="UP001066276"/>
    </source>
</evidence>
<evidence type="ECO:0000256" key="1">
    <source>
        <dbReference type="SAM" id="MobiDB-lite"/>
    </source>
</evidence>
<dbReference type="AlphaFoldDB" id="A0AAV7MRR5"/>
<gene>
    <name evidence="2" type="ORF">NDU88_002851</name>
</gene>